<gene>
    <name evidence="4" type="ORF">SCD92_16195</name>
</gene>
<dbReference type="Gene3D" id="2.60.40.10">
    <property type="entry name" value="Immunoglobulins"/>
    <property type="match status" value="1"/>
</dbReference>
<dbReference type="SUPFAM" id="SSF55073">
    <property type="entry name" value="Nucleotide cyclase"/>
    <property type="match status" value="1"/>
</dbReference>
<dbReference type="Gene3D" id="3.30.70.270">
    <property type="match status" value="1"/>
</dbReference>
<evidence type="ECO:0000256" key="2">
    <source>
        <dbReference type="SAM" id="Coils"/>
    </source>
</evidence>
<dbReference type="InterPro" id="IPR011123">
    <property type="entry name" value="Y_Y_Y"/>
</dbReference>
<dbReference type="SUPFAM" id="SSF63829">
    <property type="entry name" value="Calcium-dependent phosphotriesterase"/>
    <property type="match status" value="3"/>
</dbReference>
<keyword evidence="2" id="KW-0175">Coiled coil</keyword>
<organism evidence="4 5">
    <name type="scientific">Gilvimarinus gilvus</name>
    <dbReference type="NCBI Taxonomy" id="3058038"/>
    <lineage>
        <taxon>Bacteria</taxon>
        <taxon>Pseudomonadati</taxon>
        <taxon>Pseudomonadota</taxon>
        <taxon>Gammaproteobacteria</taxon>
        <taxon>Cellvibrionales</taxon>
        <taxon>Cellvibrionaceae</taxon>
        <taxon>Gilvimarinus</taxon>
    </lineage>
</organism>
<accession>A0ABU4S171</accession>
<comment type="caution">
    <text evidence="4">The sequence shown here is derived from an EMBL/GenBank/DDBJ whole genome shotgun (WGS) entry which is preliminary data.</text>
</comment>
<dbReference type="Proteomes" id="UP001273505">
    <property type="component" value="Unassembled WGS sequence"/>
</dbReference>
<dbReference type="NCBIfam" id="TIGR00254">
    <property type="entry name" value="GGDEF"/>
    <property type="match status" value="1"/>
</dbReference>
<dbReference type="InterPro" id="IPR043128">
    <property type="entry name" value="Rev_trsase/Diguanyl_cyclase"/>
</dbReference>
<sequence length="1135" mass="128056">MQISALLGPLTAMLPATVRLTLARLFCSIVLCTLGGLGLVQSAHAKQDVLPQLKFSHIAQNELEALGHINDIVQDHEGYLWFGAAKGLARYDGYELEVFRQKEGLDGIPTSWVERLLISSQGQIWLTTRKGYCRFNALTANFSCAQLHSPSPDAEPTYDFLFEDSRNNLWLSSNQGVFTVNPESLKATLHPSTWLQNHARGSDVYLSTITEDNDGYLWLGHYDAGLSRFNPRTGEGINWRKGDAGLSSNKLRSLMVDQEGQLWIGTQGAGVVLFDTQRLQASSFSHNQAEKADTVWDIVQDQRGLVWIGDGTGVHLVSPTDRSIESHQFIEGKPLTPGNYVVRSLYEDKNGGIWIGYFPSGIDLVDEQGSQFVSYRHDPRVTTSLPDGGVLATLEAPNGDLWVGAGFGLGLLRRERNEFAHFKHEPKNPNSLSGSTILEMAYGPNGTLWLGAWDRGLNQFDPKSGRFKRYLPEADNPHSLLGREPWGILFDSQQRLWVTTEKGLNLYRPLTDDFRHYLPQNSSGQPVEAMYTRHVYEDRRGNIWVASFSGLQNVDPATGAFTTYRYDPQDDTSISSDMVSYVFEDSQNRLWVGTDGAGVNIFDRNTGQFKRYGIDHGLPDLSIVAIVEDTTGQIWMATYQGLVVFDPELGVVNHYKRGHGLPGNLFNRHSGALLSTGELAFGSSEGLVIFKPSQLKANEVPPALVFKELRIFNQPVKVGDATGILNRHINYTRQITLSHHQSVFSVSFAALDYRSPEDNSYAYRLLGFEKEWNWVDHQRSATYTNLDPGKYTLEVKAANSADIWNHHPKRLHITVVPPWWLTHWAKAFYVFTIVGLLAKLYFMQRSRLQSARAKLARERELVSKLRDVERMKDNLNRELDIKVSQRTAELSLEKERLLDAHSQLAALNEKLESMTVTDQLTGLKNRRYLNRAMLDDTALIRRLFQNGQPEDDSAGLVFVILDIDDFKSVNDTYGHDAGDRILVQLAEVLRSMMRQYDSIVRWGGEEFVLVMRHLKHRDIEACIDRLRTKISTTAFDIGRNDPIYKTVSIGYANYPIHPLYPDALTWEQVIGIADRALYACKRSGKNGWIGISAAHLQCRKGDIVNLADEEQLLELLSNKTLQVQTNLDSNKIHWR</sequence>
<dbReference type="InterPro" id="IPR011110">
    <property type="entry name" value="Reg_prop"/>
</dbReference>
<evidence type="ECO:0000256" key="1">
    <source>
        <dbReference type="ARBA" id="ARBA00022553"/>
    </source>
</evidence>
<dbReference type="InterPro" id="IPR029787">
    <property type="entry name" value="Nucleotide_cyclase"/>
</dbReference>
<proteinExistence type="predicted"/>
<evidence type="ECO:0000313" key="5">
    <source>
        <dbReference type="Proteomes" id="UP001273505"/>
    </source>
</evidence>
<name>A0ABU4S171_9GAMM</name>
<feature type="coiled-coil region" evidence="2">
    <location>
        <begin position="848"/>
        <end position="885"/>
    </location>
</feature>
<dbReference type="InterPro" id="IPR015943">
    <property type="entry name" value="WD40/YVTN_repeat-like_dom_sf"/>
</dbReference>
<dbReference type="Gene3D" id="2.130.10.10">
    <property type="entry name" value="YVTN repeat-like/Quinoprotein amine dehydrogenase"/>
    <property type="match status" value="2"/>
</dbReference>
<keyword evidence="5" id="KW-1185">Reference proteome</keyword>
<dbReference type="RefSeq" id="WP_302723363.1">
    <property type="nucleotide sequence ID" value="NZ_JAULRU010000610.1"/>
</dbReference>
<dbReference type="Pfam" id="PF07495">
    <property type="entry name" value="Y_Y_Y"/>
    <property type="match status" value="1"/>
</dbReference>
<dbReference type="SMART" id="SM00267">
    <property type="entry name" value="GGDEF"/>
    <property type="match status" value="1"/>
</dbReference>
<keyword evidence="1" id="KW-0597">Phosphoprotein</keyword>
<protein>
    <submittedName>
        <fullName evidence="4">Two-component regulator propeller domain-containing protein</fullName>
    </submittedName>
</protein>
<dbReference type="Pfam" id="PF07494">
    <property type="entry name" value="Reg_prop"/>
    <property type="match status" value="4"/>
</dbReference>
<feature type="domain" description="GGDEF" evidence="3">
    <location>
        <begin position="954"/>
        <end position="1093"/>
    </location>
</feature>
<dbReference type="Pfam" id="PF00990">
    <property type="entry name" value="GGDEF"/>
    <property type="match status" value="1"/>
</dbReference>
<reference evidence="4 5" key="1">
    <citation type="submission" date="2023-11" db="EMBL/GenBank/DDBJ databases">
        <title>Gilvimarinus fulvus sp. nov., isolated from the surface of Kelp.</title>
        <authorList>
            <person name="Sun Y.Y."/>
            <person name="Gong Y."/>
            <person name="Du Z.J."/>
        </authorList>
    </citation>
    <scope>NUCLEOTIDE SEQUENCE [LARGE SCALE GENOMIC DNA]</scope>
    <source>
        <strain evidence="4 5">SDUM040013</strain>
    </source>
</reference>
<dbReference type="CDD" id="cd01949">
    <property type="entry name" value="GGDEF"/>
    <property type="match status" value="1"/>
</dbReference>
<dbReference type="EMBL" id="JAXAFO010000034">
    <property type="protein sequence ID" value="MDX6850917.1"/>
    <property type="molecule type" value="Genomic_DNA"/>
</dbReference>
<dbReference type="InterPro" id="IPR000160">
    <property type="entry name" value="GGDEF_dom"/>
</dbReference>
<evidence type="ECO:0000313" key="4">
    <source>
        <dbReference type="EMBL" id="MDX6850917.1"/>
    </source>
</evidence>
<dbReference type="PANTHER" id="PTHR43547">
    <property type="entry name" value="TWO-COMPONENT HISTIDINE KINASE"/>
    <property type="match status" value="1"/>
</dbReference>
<dbReference type="PROSITE" id="PS50887">
    <property type="entry name" value="GGDEF"/>
    <property type="match status" value="1"/>
</dbReference>
<dbReference type="PANTHER" id="PTHR43547:SF2">
    <property type="entry name" value="HYBRID SIGNAL TRANSDUCTION HISTIDINE KINASE C"/>
    <property type="match status" value="1"/>
</dbReference>
<dbReference type="InterPro" id="IPR013783">
    <property type="entry name" value="Ig-like_fold"/>
</dbReference>
<evidence type="ECO:0000259" key="3">
    <source>
        <dbReference type="PROSITE" id="PS50887"/>
    </source>
</evidence>